<dbReference type="Gene3D" id="3.90.70.10">
    <property type="entry name" value="Cysteine proteinases"/>
    <property type="match status" value="2"/>
</dbReference>
<evidence type="ECO:0000313" key="5">
    <source>
        <dbReference type="Proteomes" id="UP000663828"/>
    </source>
</evidence>
<dbReference type="Pfam" id="PF00112">
    <property type="entry name" value="Peptidase_C1"/>
    <property type="match status" value="2"/>
</dbReference>
<dbReference type="GO" id="GO:0008234">
    <property type="term" value="F:cysteine-type peptidase activity"/>
    <property type="evidence" value="ECO:0007669"/>
    <property type="project" value="InterPro"/>
</dbReference>
<organism evidence="4 5">
    <name type="scientific">Adineta ricciae</name>
    <name type="common">Rotifer</name>
    <dbReference type="NCBI Taxonomy" id="249248"/>
    <lineage>
        <taxon>Eukaryota</taxon>
        <taxon>Metazoa</taxon>
        <taxon>Spiralia</taxon>
        <taxon>Gnathifera</taxon>
        <taxon>Rotifera</taxon>
        <taxon>Eurotatoria</taxon>
        <taxon>Bdelloidea</taxon>
        <taxon>Adinetida</taxon>
        <taxon>Adinetidae</taxon>
        <taxon>Adineta</taxon>
    </lineage>
</organism>
<gene>
    <name evidence="4" type="ORF">XAT740_LOCUS42492</name>
</gene>
<evidence type="ECO:0000256" key="2">
    <source>
        <dbReference type="SAM" id="MobiDB-lite"/>
    </source>
</evidence>
<accession>A0A815WSF2</accession>
<dbReference type="PANTHER" id="PTHR12411">
    <property type="entry name" value="CYSTEINE PROTEASE FAMILY C1-RELATED"/>
    <property type="match status" value="1"/>
</dbReference>
<dbReference type="SUPFAM" id="SSF54001">
    <property type="entry name" value="Cysteine proteinases"/>
    <property type="match status" value="2"/>
</dbReference>
<evidence type="ECO:0000259" key="3">
    <source>
        <dbReference type="SMART" id="SM00645"/>
    </source>
</evidence>
<dbReference type="InterPro" id="IPR000668">
    <property type="entry name" value="Peptidase_C1A_C"/>
</dbReference>
<feature type="region of interest" description="Disordered" evidence="2">
    <location>
        <begin position="293"/>
        <end position="356"/>
    </location>
</feature>
<dbReference type="EMBL" id="CAJNOR010005105">
    <property type="protein sequence ID" value="CAF1545539.1"/>
    <property type="molecule type" value="Genomic_DNA"/>
</dbReference>
<proteinExistence type="inferred from homology"/>
<protein>
    <recommendedName>
        <fullName evidence="3">Peptidase C1A papain C-terminal domain-containing protein</fullName>
    </recommendedName>
</protein>
<dbReference type="InterPro" id="IPR013128">
    <property type="entry name" value="Peptidase_C1A"/>
</dbReference>
<evidence type="ECO:0000256" key="1">
    <source>
        <dbReference type="ARBA" id="ARBA00008455"/>
    </source>
</evidence>
<dbReference type="GO" id="GO:0006508">
    <property type="term" value="P:proteolysis"/>
    <property type="evidence" value="ECO:0007669"/>
    <property type="project" value="InterPro"/>
</dbReference>
<feature type="domain" description="Peptidase C1A papain C-terminal" evidence="3">
    <location>
        <begin position="407"/>
        <end position="626"/>
    </location>
</feature>
<sequence>MASKLTTNAPTGKAPIIKKMFLHNRKTNQRYRLNGAKETNRKPRKACLNRDFSQYIAYTTPQLPNKVDLRPWMTQIEDQSDANSCTANAMAGVYEYLNYRTTGRLEDVSRLFIYYNARVRDNDDDPHVIDDGSTIPSTIETVEEFGVCPEYIWPYNIKKVNTKPTKQAYSVAPQYSISEALEVDININEMKSCLAQGFPILVIMELYKSFDKAQSHGIVPMPKSNETSRASHGSHAVVLSGYSDHSRAFIVRNSWGASWGDRGYCYIPYDYIGNDKLCDIAWTVKNLGVATMGNDGWDDEDEVDYLDDDDEDEDEDEDDEDADIEEVEEEDEPEDDDYDDDDEESTKKAAVRPPKEKAPVIKKTFLHNRKTDKRYRLNGDKDMSRKPAKACLNRDFSQYVAYTAPQLPSKVDLRPWMTSIEDQSDTNSCTANAMAGIYEYLNYRTTGRLEDVSRLFIYYNSRIKDNEGDPDITDEGTSIATTIEVVEEQGVCLESLWPYNIKKVNTKPHSQCYAAAAPYGISEALELDINVDEMRSCLAQGFPFLVSLNLYNSFDKAGTNGVVTLPKSSEVARSSHGRHALVVAGYSDHSRAFIVRNSWGATWGDRGYCYIPYDYVGSNDLCNAAWTVKRLPTEKFLNKNRGNQRFNICGFGRFERLTLCLPSTYSIEPPGDVYIKIKYDSLSYWKVFI</sequence>
<dbReference type="PROSITE" id="PS00639">
    <property type="entry name" value="THIOL_PROTEASE_HIS"/>
    <property type="match status" value="1"/>
</dbReference>
<evidence type="ECO:0000313" key="4">
    <source>
        <dbReference type="EMBL" id="CAF1545539.1"/>
    </source>
</evidence>
<dbReference type="SMART" id="SM00645">
    <property type="entry name" value="Pept_C1"/>
    <property type="match status" value="1"/>
</dbReference>
<dbReference type="AlphaFoldDB" id="A0A815WSF2"/>
<reference evidence="4" key="1">
    <citation type="submission" date="2021-02" db="EMBL/GenBank/DDBJ databases">
        <authorList>
            <person name="Nowell W R."/>
        </authorList>
    </citation>
    <scope>NUCLEOTIDE SEQUENCE</scope>
</reference>
<dbReference type="Proteomes" id="UP000663828">
    <property type="component" value="Unassembled WGS sequence"/>
</dbReference>
<name>A0A815WSF2_ADIRI</name>
<keyword evidence="5" id="KW-1185">Reference proteome</keyword>
<dbReference type="InterPro" id="IPR038765">
    <property type="entry name" value="Papain-like_cys_pep_sf"/>
</dbReference>
<feature type="compositionally biased region" description="Acidic residues" evidence="2">
    <location>
        <begin position="296"/>
        <end position="344"/>
    </location>
</feature>
<comment type="caution">
    <text evidence="4">The sequence shown here is derived from an EMBL/GenBank/DDBJ whole genome shotgun (WGS) entry which is preliminary data.</text>
</comment>
<comment type="similarity">
    <text evidence="1">Belongs to the peptidase C1 family.</text>
</comment>
<dbReference type="InterPro" id="IPR025660">
    <property type="entry name" value="Pept_his_AS"/>
</dbReference>
<dbReference type="CDD" id="cd02619">
    <property type="entry name" value="Peptidase_C1"/>
    <property type="match status" value="2"/>
</dbReference>